<evidence type="ECO:0000256" key="6">
    <source>
        <dbReference type="SAM" id="MobiDB-lite"/>
    </source>
</evidence>
<dbReference type="Proteomes" id="UP000783213">
    <property type="component" value="Unassembled WGS sequence"/>
</dbReference>
<feature type="compositionally biased region" description="Polar residues" evidence="6">
    <location>
        <begin position="1"/>
        <end position="22"/>
    </location>
</feature>
<keyword evidence="5" id="KW-0472">Membrane</keyword>
<feature type="region of interest" description="Disordered" evidence="6">
    <location>
        <begin position="1"/>
        <end position="104"/>
    </location>
</feature>
<evidence type="ECO:0000256" key="5">
    <source>
        <dbReference type="ARBA" id="ARBA00023136"/>
    </source>
</evidence>
<comment type="subcellular location">
    <subcellularLocation>
        <location evidence="1">Membrane</location>
        <topology evidence="1">Peripheral membrane protein</topology>
    </subcellularLocation>
</comment>
<dbReference type="InterPro" id="IPR037519">
    <property type="entry name" value="LITAF_fam"/>
</dbReference>
<dbReference type="SMART" id="SM00714">
    <property type="entry name" value="LITAF"/>
    <property type="match status" value="1"/>
</dbReference>
<dbReference type="RefSeq" id="XP_038810185.1">
    <property type="nucleotide sequence ID" value="XM_038953790.1"/>
</dbReference>
<feature type="compositionally biased region" description="Low complexity" evidence="6">
    <location>
        <begin position="40"/>
        <end position="50"/>
    </location>
</feature>
<evidence type="ECO:0000256" key="3">
    <source>
        <dbReference type="ARBA" id="ARBA00022723"/>
    </source>
</evidence>
<dbReference type="GeneID" id="62232942"/>
<keyword evidence="9" id="KW-1185">Reference proteome</keyword>
<dbReference type="PANTHER" id="PTHR23292:SF6">
    <property type="entry name" value="FI16602P1-RELATED"/>
    <property type="match status" value="1"/>
</dbReference>
<evidence type="ECO:0000313" key="9">
    <source>
        <dbReference type="Proteomes" id="UP000783213"/>
    </source>
</evidence>
<feature type="compositionally biased region" description="Polar residues" evidence="6">
    <location>
        <begin position="51"/>
        <end position="67"/>
    </location>
</feature>
<evidence type="ECO:0000313" key="8">
    <source>
        <dbReference type="EMBL" id="KAF7927786.1"/>
    </source>
</evidence>
<protein>
    <recommendedName>
        <fullName evidence="7">LITAF domain-containing protein</fullName>
    </recommendedName>
</protein>
<reference evidence="8 9" key="1">
    <citation type="journal article" date="2020" name="Genome Biol. Evol.">
        <title>Comparative genomics of Sclerotiniaceae.</title>
        <authorList>
            <person name="Valero Jimenez C.A."/>
            <person name="Steentjes M."/>
            <person name="Scholten O.E."/>
            <person name="Van Kan J.A.L."/>
        </authorList>
    </citation>
    <scope>NUCLEOTIDE SEQUENCE [LARGE SCALE GENOMIC DNA]</scope>
    <source>
        <strain evidence="8 9">B1</strain>
    </source>
</reference>
<sequence>MEIKSPINTHTNTNLPSTQTAHSDIPMGVENHNHTHNHNPHTNTGTETGTVIESRNAVNTSHSEINTQPPPPSYNAHADQHSSEKRTVENNHHGGNENETPPQFQIRPDVLMNADGNAGGGGNGGGKYEGQYPAPLTSLQKESRLVRCPRCGVCEYTGVEWVSGGTADISALLCCLCFCLPCVPYLMTSFKDVHHKCANCGFLVAVWKRSGKTEVSVAASAAAASGNAGGVGGAGGK</sequence>
<feature type="domain" description="LITAF" evidence="7">
    <location>
        <begin position="128"/>
        <end position="209"/>
    </location>
</feature>
<dbReference type="PROSITE" id="PS51837">
    <property type="entry name" value="LITAF"/>
    <property type="match status" value="1"/>
</dbReference>
<comment type="similarity">
    <text evidence="2">Belongs to the CDIP1/LITAF family.</text>
</comment>
<dbReference type="InterPro" id="IPR006629">
    <property type="entry name" value="LITAF"/>
</dbReference>
<proteinExistence type="inferred from homology"/>
<evidence type="ECO:0000256" key="1">
    <source>
        <dbReference type="ARBA" id="ARBA00004170"/>
    </source>
</evidence>
<evidence type="ECO:0000256" key="4">
    <source>
        <dbReference type="ARBA" id="ARBA00022833"/>
    </source>
</evidence>
<feature type="compositionally biased region" description="Basic and acidic residues" evidence="6">
    <location>
        <begin position="78"/>
        <end position="96"/>
    </location>
</feature>
<evidence type="ECO:0000256" key="2">
    <source>
        <dbReference type="ARBA" id="ARBA00005975"/>
    </source>
</evidence>
<gene>
    <name evidence="8" type="ORF">EAE98_006168</name>
</gene>
<comment type="caution">
    <text evidence="8">The sequence shown here is derived from an EMBL/GenBank/DDBJ whole genome shotgun (WGS) entry which is preliminary data.</text>
</comment>
<dbReference type="Pfam" id="PF10601">
    <property type="entry name" value="zf-LITAF-like"/>
    <property type="match status" value="1"/>
</dbReference>
<organism evidence="8 9">
    <name type="scientific">Botrytis deweyae</name>
    <dbReference type="NCBI Taxonomy" id="2478750"/>
    <lineage>
        <taxon>Eukaryota</taxon>
        <taxon>Fungi</taxon>
        <taxon>Dikarya</taxon>
        <taxon>Ascomycota</taxon>
        <taxon>Pezizomycotina</taxon>
        <taxon>Leotiomycetes</taxon>
        <taxon>Helotiales</taxon>
        <taxon>Sclerotiniaceae</taxon>
        <taxon>Botrytis</taxon>
    </lineage>
</organism>
<name>A0ABQ7IMA6_9HELO</name>
<keyword evidence="3" id="KW-0479">Metal-binding</keyword>
<keyword evidence="4" id="KW-0862">Zinc</keyword>
<dbReference type="PANTHER" id="PTHR23292">
    <property type="entry name" value="LIPOPOLYSACCHARIDE-INDUCED TUMOR NECROSIS FACTOR-ALPHA FACTOR"/>
    <property type="match status" value="1"/>
</dbReference>
<dbReference type="EMBL" id="RCSX01000012">
    <property type="protein sequence ID" value="KAF7927786.1"/>
    <property type="molecule type" value="Genomic_DNA"/>
</dbReference>
<accession>A0ABQ7IMA6</accession>
<evidence type="ECO:0000259" key="7">
    <source>
        <dbReference type="PROSITE" id="PS51837"/>
    </source>
</evidence>